<feature type="compositionally biased region" description="Polar residues" evidence="1">
    <location>
        <begin position="242"/>
        <end position="252"/>
    </location>
</feature>
<organism evidence="2 3">
    <name type="scientific">Lipotes vexillifer</name>
    <name type="common">Yangtze river dolphin</name>
    <dbReference type="NCBI Taxonomy" id="118797"/>
    <lineage>
        <taxon>Eukaryota</taxon>
        <taxon>Metazoa</taxon>
        <taxon>Chordata</taxon>
        <taxon>Craniata</taxon>
        <taxon>Vertebrata</taxon>
        <taxon>Euteleostomi</taxon>
        <taxon>Mammalia</taxon>
        <taxon>Eutheria</taxon>
        <taxon>Laurasiatheria</taxon>
        <taxon>Artiodactyla</taxon>
        <taxon>Whippomorpha</taxon>
        <taxon>Cetacea</taxon>
        <taxon>Odontoceti</taxon>
        <taxon>Lipotidae</taxon>
        <taxon>Lipotes</taxon>
    </lineage>
</organism>
<dbReference type="RefSeq" id="XP_007460499.1">
    <property type="nucleotide sequence ID" value="XM_007460437.1"/>
</dbReference>
<dbReference type="STRING" id="118797.A0A340XMI7"/>
<accession>A0A340XMI7</accession>
<feature type="region of interest" description="Disordered" evidence="1">
    <location>
        <begin position="1"/>
        <end position="134"/>
    </location>
</feature>
<feature type="compositionally biased region" description="Low complexity" evidence="1">
    <location>
        <begin position="32"/>
        <end position="45"/>
    </location>
</feature>
<keyword evidence="2" id="KW-1185">Reference proteome</keyword>
<dbReference type="InParanoid" id="A0A340XMI7"/>
<dbReference type="GeneID" id="103083880"/>
<sequence>MWCDCWDPKDLPQSQWAPASADGPQPQADSDAAPSQQPPGQEAAPSPAPAEQPPEPSAPEESGTGAPPQEPESPWGAQTRPPRPGTGPARPPTWCSGLADAHVLLQPGHTPDPSPAPSSRGCQAPGRLRPTPRAPRFLRRWCPGEGGAVTSAVGRGHAQFGAYPAAASLRVPAGRGRVSGSWWRGAFAQQGPHGFGLDAAAALGARAQRNSAPTLATGTRTLSAPYPVHAPRPPTPARGTGSFWNGSLNLTTEMPPAPVSPPGDRAGARTGTRGC</sequence>
<proteinExistence type="predicted"/>
<evidence type="ECO:0000313" key="2">
    <source>
        <dbReference type="Proteomes" id="UP000265300"/>
    </source>
</evidence>
<gene>
    <name evidence="3" type="primary">LOC103083880</name>
</gene>
<name>A0A340XMI7_LIPVE</name>
<dbReference type="Proteomes" id="UP000265300">
    <property type="component" value="Unplaced"/>
</dbReference>
<dbReference type="KEGG" id="lve:103083880"/>
<feature type="compositionally biased region" description="Pro residues" evidence="1">
    <location>
        <begin position="81"/>
        <end position="91"/>
    </location>
</feature>
<reference evidence="3" key="1">
    <citation type="submission" date="2025-08" db="UniProtKB">
        <authorList>
            <consortium name="RefSeq"/>
        </authorList>
    </citation>
    <scope>IDENTIFICATION</scope>
</reference>
<dbReference type="AlphaFoldDB" id="A0A340XMI7"/>
<evidence type="ECO:0000313" key="3">
    <source>
        <dbReference type="RefSeq" id="XP_007460499.1"/>
    </source>
</evidence>
<feature type="compositionally biased region" description="Basic and acidic residues" evidence="1">
    <location>
        <begin position="1"/>
        <end position="10"/>
    </location>
</feature>
<feature type="compositionally biased region" description="Pro residues" evidence="1">
    <location>
        <begin position="46"/>
        <end position="57"/>
    </location>
</feature>
<feature type="region of interest" description="Disordered" evidence="1">
    <location>
        <begin position="217"/>
        <end position="275"/>
    </location>
</feature>
<protein>
    <submittedName>
        <fullName evidence="3">Proline-rich protein 2-like</fullName>
    </submittedName>
</protein>
<evidence type="ECO:0000256" key="1">
    <source>
        <dbReference type="SAM" id="MobiDB-lite"/>
    </source>
</evidence>